<dbReference type="AlphaFoldDB" id="A0A4C1ZP04"/>
<dbReference type="InterPro" id="IPR013087">
    <property type="entry name" value="Znf_C2H2_type"/>
</dbReference>
<keyword evidence="3" id="KW-0862">Zinc</keyword>
<dbReference type="EMBL" id="BGZK01001945">
    <property type="protein sequence ID" value="GBP88619.1"/>
    <property type="molecule type" value="Genomic_DNA"/>
</dbReference>
<protein>
    <recommendedName>
        <fullName evidence="6">BED-type domain-containing protein</fullName>
    </recommendedName>
</protein>
<evidence type="ECO:0000256" key="4">
    <source>
        <dbReference type="PROSITE-ProRule" id="PRU00027"/>
    </source>
</evidence>
<dbReference type="GO" id="GO:0003677">
    <property type="term" value="F:DNA binding"/>
    <property type="evidence" value="ECO:0007669"/>
    <property type="project" value="InterPro"/>
</dbReference>
<dbReference type="GO" id="GO:0008270">
    <property type="term" value="F:zinc ion binding"/>
    <property type="evidence" value="ECO:0007669"/>
    <property type="project" value="UniProtKB-KW"/>
</dbReference>
<feature type="domain" description="BED-type" evidence="6">
    <location>
        <begin position="162"/>
        <end position="204"/>
    </location>
</feature>
<evidence type="ECO:0000256" key="5">
    <source>
        <dbReference type="SAM" id="MobiDB-lite"/>
    </source>
</evidence>
<comment type="caution">
    <text evidence="7">The sequence shown here is derived from an EMBL/GenBank/DDBJ whole genome shotgun (WGS) entry which is preliminary data.</text>
</comment>
<dbReference type="InterPro" id="IPR036236">
    <property type="entry name" value="Znf_C2H2_sf"/>
</dbReference>
<evidence type="ECO:0000256" key="2">
    <source>
        <dbReference type="ARBA" id="ARBA00022771"/>
    </source>
</evidence>
<keyword evidence="2 4" id="KW-0863">Zinc-finger</keyword>
<reference evidence="7 8" key="1">
    <citation type="journal article" date="2019" name="Commun. Biol.">
        <title>The bagworm genome reveals a unique fibroin gene that provides high tensile strength.</title>
        <authorList>
            <person name="Kono N."/>
            <person name="Nakamura H."/>
            <person name="Ohtoshi R."/>
            <person name="Tomita M."/>
            <person name="Numata K."/>
            <person name="Arakawa K."/>
        </authorList>
    </citation>
    <scope>NUCLEOTIDE SEQUENCE [LARGE SCALE GENOMIC DNA]</scope>
</reference>
<keyword evidence="1" id="KW-0479">Metal-binding</keyword>
<dbReference type="PROSITE" id="PS50808">
    <property type="entry name" value="ZF_BED"/>
    <property type="match status" value="2"/>
</dbReference>
<name>A0A4C1ZP04_EUMVA</name>
<dbReference type="Proteomes" id="UP000299102">
    <property type="component" value="Unassembled WGS sequence"/>
</dbReference>
<dbReference type="InterPro" id="IPR003656">
    <property type="entry name" value="Znf_BED"/>
</dbReference>
<evidence type="ECO:0000259" key="6">
    <source>
        <dbReference type="PROSITE" id="PS50808"/>
    </source>
</evidence>
<gene>
    <name evidence="7" type="ORF">EVAR_100546_1</name>
</gene>
<keyword evidence="8" id="KW-1185">Reference proteome</keyword>
<evidence type="ECO:0000313" key="7">
    <source>
        <dbReference type="EMBL" id="GBP88619.1"/>
    </source>
</evidence>
<evidence type="ECO:0000256" key="3">
    <source>
        <dbReference type="ARBA" id="ARBA00022833"/>
    </source>
</evidence>
<organism evidence="7 8">
    <name type="scientific">Eumeta variegata</name>
    <name type="common">Bagworm moth</name>
    <name type="synonym">Eumeta japonica</name>
    <dbReference type="NCBI Taxonomy" id="151549"/>
    <lineage>
        <taxon>Eukaryota</taxon>
        <taxon>Metazoa</taxon>
        <taxon>Ecdysozoa</taxon>
        <taxon>Arthropoda</taxon>
        <taxon>Hexapoda</taxon>
        <taxon>Insecta</taxon>
        <taxon>Pterygota</taxon>
        <taxon>Neoptera</taxon>
        <taxon>Endopterygota</taxon>
        <taxon>Lepidoptera</taxon>
        <taxon>Glossata</taxon>
        <taxon>Ditrysia</taxon>
        <taxon>Tineoidea</taxon>
        <taxon>Psychidae</taxon>
        <taxon>Oiketicinae</taxon>
        <taxon>Eumeta</taxon>
    </lineage>
</organism>
<feature type="domain" description="BED-type" evidence="6">
    <location>
        <begin position="66"/>
        <end position="115"/>
    </location>
</feature>
<feature type="region of interest" description="Disordered" evidence="5">
    <location>
        <begin position="330"/>
        <end position="363"/>
    </location>
</feature>
<dbReference type="OrthoDB" id="1607513at2759"/>
<feature type="region of interest" description="Disordered" evidence="5">
    <location>
        <begin position="137"/>
        <end position="156"/>
    </location>
</feature>
<dbReference type="SMART" id="SM00614">
    <property type="entry name" value="ZnF_BED"/>
    <property type="match status" value="2"/>
</dbReference>
<evidence type="ECO:0000256" key="1">
    <source>
        <dbReference type="ARBA" id="ARBA00022723"/>
    </source>
</evidence>
<accession>A0A4C1ZP04</accession>
<dbReference type="SMART" id="SM00355">
    <property type="entry name" value="ZnF_C2H2"/>
    <property type="match status" value="3"/>
</dbReference>
<sequence>MEEYQIQDNEDTLIETDYEASEIYEGSLDSSNIEVIDVGAFPQNQLEYYSEIKFSQKAAPKDQTKRKYSFVWQYFKPVQGTHQFQCLLCQSCVGGQTSNLARHLSSTHDINKKRDNPQDFSKMDDETIQATASLSNTTTYEEDHNGGRSSVDITSSERKERRGASYVWSYVDKLSRHTIRCKLCTKVMSFHGTANVITHLQRRHNVLGEPGSQLNQMVNAKTESLIEINVPKCNMCESLFETKDIETIVKHLVMVHSVETNQNVNGDSKFVIRPRKRNRHNDFETDDEDDYDTKWSKLDDTVDQNLPTHFDENNIKKDDSLYDDIIEEDPHNYDEEPFDPNDMPLANPLSPHSSHAESPHQPATTIQYQNFQQQQVLQPNSLLPPLESKVLLKLQEDRLRMETDYFREKAGFYRMQKYLTALQAKKYELN</sequence>
<proteinExistence type="predicted"/>
<dbReference type="SUPFAM" id="SSF57667">
    <property type="entry name" value="beta-beta-alpha zinc fingers"/>
    <property type="match status" value="2"/>
</dbReference>
<evidence type="ECO:0000313" key="8">
    <source>
        <dbReference type="Proteomes" id="UP000299102"/>
    </source>
</evidence>
<dbReference type="Pfam" id="PF02892">
    <property type="entry name" value="zf-BED"/>
    <property type="match status" value="2"/>
</dbReference>